<comment type="caution">
    <text evidence="6">The sequence shown here is derived from an EMBL/GenBank/DDBJ whole genome shotgun (WGS) entry which is preliminary data.</text>
</comment>
<dbReference type="PANTHER" id="PTHR44845">
    <property type="entry name" value="CARRIER DOMAIN-CONTAINING PROTEIN"/>
    <property type="match status" value="1"/>
</dbReference>
<evidence type="ECO:0000256" key="1">
    <source>
        <dbReference type="ARBA" id="ARBA00022450"/>
    </source>
</evidence>
<organism evidence="6 7">
    <name type="scientific">Colletotrichum zoysiae</name>
    <dbReference type="NCBI Taxonomy" id="1216348"/>
    <lineage>
        <taxon>Eukaryota</taxon>
        <taxon>Fungi</taxon>
        <taxon>Dikarya</taxon>
        <taxon>Ascomycota</taxon>
        <taxon>Pezizomycotina</taxon>
        <taxon>Sordariomycetes</taxon>
        <taxon>Hypocreomycetidae</taxon>
        <taxon>Glomerellales</taxon>
        <taxon>Glomerellaceae</taxon>
        <taxon>Colletotrichum</taxon>
        <taxon>Colletotrichum graminicola species complex</taxon>
    </lineage>
</organism>
<dbReference type="EMBL" id="MU842809">
    <property type="protein sequence ID" value="KAK2035225.1"/>
    <property type="molecule type" value="Genomic_DNA"/>
</dbReference>
<dbReference type="InterPro" id="IPR013120">
    <property type="entry name" value="FAR_NAD-bd"/>
</dbReference>
<dbReference type="Proteomes" id="UP001232148">
    <property type="component" value="Unassembled WGS sequence"/>
</dbReference>
<dbReference type="Pfam" id="PF07993">
    <property type="entry name" value="NAD_binding_4"/>
    <property type="match status" value="2"/>
</dbReference>
<dbReference type="AlphaFoldDB" id="A0AAD9HTY0"/>
<keyword evidence="1" id="KW-0596">Phosphopantetheine</keyword>
<keyword evidence="4" id="KW-0472">Membrane</keyword>
<dbReference type="Gene3D" id="3.40.50.720">
    <property type="entry name" value="NAD(P)-binding Rossmann-like Domain"/>
    <property type="match status" value="1"/>
</dbReference>
<feature type="region of interest" description="Disordered" evidence="3">
    <location>
        <begin position="136"/>
        <end position="166"/>
    </location>
</feature>
<evidence type="ECO:0000313" key="7">
    <source>
        <dbReference type="Proteomes" id="UP001232148"/>
    </source>
</evidence>
<dbReference type="PANTHER" id="PTHR44845:SF6">
    <property type="entry name" value="BETA-ALANINE-ACTIVATING ENZYME"/>
    <property type="match status" value="1"/>
</dbReference>
<evidence type="ECO:0000259" key="5">
    <source>
        <dbReference type="Pfam" id="PF07993"/>
    </source>
</evidence>
<feature type="domain" description="Thioester reductase (TE)" evidence="5">
    <location>
        <begin position="297"/>
        <end position="438"/>
    </location>
</feature>
<reference evidence="6" key="1">
    <citation type="submission" date="2021-06" db="EMBL/GenBank/DDBJ databases">
        <title>Comparative genomics, transcriptomics and evolutionary studies reveal genomic signatures of adaptation to plant cell wall in hemibiotrophic fungi.</title>
        <authorList>
            <consortium name="DOE Joint Genome Institute"/>
            <person name="Baroncelli R."/>
            <person name="Diaz J.F."/>
            <person name="Benocci T."/>
            <person name="Peng M."/>
            <person name="Battaglia E."/>
            <person name="Haridas S."/>
            <person name="Andreopoulos W."/>
            <person name="Labutti K."/>
            <person name="Pangilinan J."/>
            <person name="Floch G.L."/>
            <person name="Makela M.R."/>
            <person name="Henrissat B."/>
            <person name="Grigoriev I.V."/>
            <person name="Crouch J.A."/>
            <person name="De Vries R.P."/>
            <person name="Sukno S.A."/>
            <person name="Thon M.R."/>
        </authorList>
    </citation>
    <scope>NUCLEOTIDE SEQUENCE</scope>
    <source>
        <strain evidence="6">MAFF235873</strain>
    </source>
</reference>
<protein>
    <submittedName>
        <fullName evidence="6">NAD(P)-binding protein</fullName>
    </submittedName>
</protein>
<evidence type="ECO:0000256" key="3">
    <source>
        <dbReference type="SAM" id="MobiDB-lite"/>
    </source>
</evidence>
<proteinExistence type="predicted"/>
<sequence length="546" mass="59614">MASISVDSKTPSSTRDRYGYVSIRGFAGFLGITIAVGITLEIAFGKAGLVRQATKLEEVRSPFSFIFTMRYYQNHLNIQRKKNTFDIRSWFLKSFEVSIPVLKIMGNDTMEGLAELVVGQVSPNLLPEMAAIKKAPRQGSTAASDEDSTASSVGDSTESVSAESSDVSLDYGDLSFEFNEASTGASTPIRGKSVSQPVKIDWNKEISLPHAALISTDKSPAARPSVIVLTGVSGLLGSHLLSRLLQDSSVKEIICIAVRRLRRRLQSNEFPMDKRITYFEGNLEDALLGLSADEPFYPAIKTANAGSTKELISLCMTRKIPIHFLSTVGVALLGSFESFPEISVADSSPPLDGSHGYIAAKWASERMLENLYKEHGVNVWIHRPSTIIREGERAENAAAQVDWMNALVAYMRKTKAVPAMQNLRGALDLVYADKVTDSILTCVFENSPKSPLGGPNYLHQTGEFVQPLDQLKEFVERTLGVPDVQVLLMEQWAARAVAMGLNRGIAASVEAMDEPGQPHYPRMLRDGADLDKALSGQVARPVSLKN</sequence>
<feature type="compositionally biased region" description="Polar residues" evidence="3">
    <location>
        <begin position="153"/>
        <end position="166"/>
    </location>
</feature>
<evidence type="ECO:0000313" key="6">
    <source>
        <dbReference type="EMBL" id="KAK2035225.1"/>
    </source>
</evidence>
<keyword evidence="7" id="KW-1185">Reference proteome</keyword>
<feature type="domain" description="Thioester reductase (TE)" evidence="5">
    <location>
        <begin position="229"/>
        <end position="293"/>
    </location>
</feature>
<accession>A0AAD9HTY0</accession>
<name>A0AAD9HTY0_9PEZI</name>
<evidence type="ECO:0000256" key="4">
    <source>
        <dbReference type="SAM" id="Phobius"/>
    </source>
</evidence>
<evidence type="ECO:0000256" key="2">
    <source>
        <dbReference type="ARBA" id="ARBA00022553"/>
    </source>
</evidence>
<feature type="transmembrane region" description="Helical" evidence="4">
    <location>
        <begin position="21"/>
        <end position="44"/>
    </location>
</feature>
<keyword evidence="2" id="KW-0597">Phosphoprotein</keyword>
<gene>
    <name evidence="6" type="ORF">LX32DRAFT_678460</name>
</gene>
<keyword evidence="4" id="KW-1133">Transmembrane helix</keyword>
<dbReference type="SUPFAM" id="SSF51735">
    <property type="entry name" value="NAD(P)-binding Rossmann-fold domains"/>
    <property type="match status" value="1"/>
</dbReference>
<keyword evidence="4" id="KW-0812">Transmembrane</keyword>
<dbReference type="InterPro" id="IPR036291">
    <property type="entry name" value="NAD(P)-bd_dom_sf"/>
</dbReference>